<feature type="transmembrane region" description="Helical" evidence="1">
    <location>
        <begin position="37"/>
        <end position="55"/>
    </location>
</feature>
<proteinExistence type="predicted"/>
<dbReference type="EMBL" id="KP056312">
    <property type="protein sequence ID" value="AIW68568.1"/>
    <property type="molecule type" value="Genomic_DNA"/>
</dbReference>
<keyword evidence="1" id="KW-1133">Transmembrane helix</keyword>
<keyword evidence="1" id="KW-0472">Membrane</keyword>
<sequence length="63" mass="6627">MSGIQLDKETILKYSSAALVALSAVVAVMMVSNKSESWKPILVGAVVAASGAAAYQSWWPKQS</sequence>
<evidence type="ECO:0000256" key="1">
    <source>
        <dbReference type="SAM" id="Phobius"/>
    </source>
</evidence>
<dbReference type="Proteomes" id="UP000146922">
    <property type="component" value="Segment"/>
</dbReference>
<feature type="transmembrane region" description="Helical" evidence="1">
    <location>
        <begin position="12"/>
        <end position="31"/>
    </location>
</feature>
<organism evidence="2 3">
    <name type="scientific">common midwife toad virus-NL</name>
    <dbReference type="NCBI Taxonomy" id="2849710"/>
    <lineage>
        <taxon>Viruses</taxon>
        <taxon>Varidnaviria</taxon>
        <taxon>Bamfordvirae</taxon>
        <taxon>Nucleocytoviricota</taxon>
        <taxon>Megaviricetes</taxon>
        <taxon>Pimascovirales</taxon>
        <taxon>Pimascovirales incertae sedis</taxon>
        <taxon>Iridoviridae</taxon>
        <taxon>Alphairidovirinae</taxon>
        <taxon>Ranavirus</taxon>
        <taxon>Ranavirus alytes1</taxon>
        <taxon>Common midwife toad virus</taxon>
    </lineage>
</organism>
<keyword evidence="1" id="KW-0812">Transmembrane</keyword>
<keyword evidence="3" id="KW-1185">Reference proteome</keyword>
<evidence type="ECO:0008006" key="4">
    <source>
        <dbReference type="Google" id="ProtNLM"/>
    </source>
</evidence>
<evidence type="ECO:0000313" key="3">
    <source>
        <dbReference type="Proteomes" id="UP000146922"/>
    </source>
</evidence>
<accession>A0A0A0VCF8</accession>
<protein>
    <recommendedName>
        <fullName evidence="4">Transmembrane protein</fullName>
    </recommendedName>
</protein>
<reference evidence="2 3" key="1">
    <citation type="submission" date="2014-10" db="EMBL/GenBank/DDBJ databases">
        <authorList>
            <person name="van Beurden S.J."/>
            <person name="Hughes J."/>
            <person name="Saucedo B."/>
            <person name="Rijks J."/>
            <person name="Kik M."/>
            <person name="Haenen O.L.M."/>
            <person name="Engelsma M.Y."/>
            <person name="Grone A."/>
            <person name="Verheije H."/>
            <person name="Wilkie G."/>
        </authorList>
    </citation>
    <scope>NUCLEOTIDE SEQUENCE [LARGE SCALE GENOMIC DNA]</scope>
    <source>
        <strain evidence="2">Pelophylax kl. esculentus/2013/NL</strain>
    </source>
</reference>
<evidence type="ECO:0000313" key="2">
    <source>
        <dbReference type="EMBL" id="AIW68568.1"/>
    </source>
</evidence>
<name>A0A0A0VCF8_9VIRU</name>